<evidence type="ECO:0000313" key="2">
    <source>
        <dbReference type="Proteomes" id="UP001320706"/>
    </source>
</evidence>
<reference evidence="1" key="1">
    <citation type="submission" date="2024-02" db="EMBL/GenBank/DDBJ databases">
        <title>Metagenome Assembled Genome of Zalaria obscura JY119.</title>
        <authorList>
            <person name="Vighnesh L."/>
            <person name="Jagadeeshwari U."/>
            <person name="Venkata Ramana C."/>
            <person name="Sasikala C."/>
        </authorList>
    </citation>
    <scope>NUCLEOTIDE SEQUENCE</scope>
    <source>
        <strain evidence="1">JY119</strain>
    </source>
</reference>
<gene>
    <name evidence="1" type="primary">HER2</name>
    <name evidence="1" type="ORF">M8818_007729</name>
</gene>
<proteinExistence type="predicted"/>
<name>A0ACC3S2K5_9PEZI</name>
<protein>
    <submittedName>
        <fullName evidence="1">Trimeric GatFAB AmidoTransferase(AdT) complex subunit</fullName>
    </submittedName>
</protein>
<comment type="caution">
    <text evidence="1">The sequence shown here is derived from an EMBL/GenBank/DDBJ whole genome shotgun (WGS) entry which is preliminary data.</text>
</comment>
<keyword evidence="2" id="KW-1185">Reference proteome</keyword>
<organism evidence="1 2">
    <name type="scientific">Zalaria obscura</name>
    <dbReference type="NCBI Taxonomy" id="2024903"/>
    <lineage>
        <taxon>Eukaryota</taxon>
        <taxon>Fungi</taxon>
        <taxon>Dikarya</taxon>
        <taxon>Ascomycota</taxon>
        <taxon>Pezizomycotina</taxon>
        <taxon>Dothideomycetes</taxon>
        <taxon>Dothideomycetidae</taxon>
        <taxon>Dothideales</taxon>
        <taxon>Zalariaceae</taxon>
        <taxon>Zalaria</taxon>
    </lineage>
</organism>
<evidence type="ECO:0000313" key="1">
    <source>
        <dbReference type="EMBL" id="KAK8192559.1"/>
    </source>
</evidence>
<dbReference type="Proteomes" id="UP001320706">
    <property type="component" value="Unassembled WGS sequence"/>
</dbReference>
<dbReference type="EMBL" id="JAMKPW020000044">
    <property type="protein sequence ID" value="KAK8192559.1"/>
    <property type="molecule type" value="Genomic_DNA"/>
</dbReference>
<accession>A0ACC3S2K5</accession>
<sequence length="502" mass="53171">MSGPALRNVQHHIAQQSKYARLNAFISLTDAAKLQASAPAAEDASKPLHGRLIAVKDNIATADLPTTAASKILSNYTSPYPSTVATLLTFAGALVAGKTNLDEFGMGSHSRAPFAGPVLSPYTRNGETLSPGGSSGGSAVAVTTGQCWAALGTDTGGSVRLPAAYTGTVGFKPSYGRVSRWGVLDYANSLDTVGTLTSTVGDAKGLYEALDQYDVRDPTSLPGAVRERITKAVMARDEKRKDRPLRVGVPFEYNITSLSSVVKRAWTSLLQRLQAAGHEIVPVSLPSTRLALSAYYVLAPAEASSNLAKYDGVRYGARVSGPDALPKEDLVLFAKTRGEGFGPEVRRRILLGAYTLSSEAIDNYFIQAQKVRRLVQKDFDNVFGLAHPLLDEVQAAGEDTVDVLIAPTAPTLPPTIKEVEQLTPVESYMNDVFTVPASLAGLPAVSVPVKLADAAGKVQNADEVGGEVTTTGMQVIAQFGDDDLVLEVAELIEKMQSGTYNM</sequence>